<name>A0A3B0WHQ9_9ZZZZ</name>
<organism evidence="2">
    <name type="scientific">hydrothermal vent metagenome</name>
    <dbReference type="NCBI Taxonomy" id="652676"/>
    <lineage>
        <taxon>unclassified sequences</taxon>
        <taxon>metagenomes</taxon>
        <taxon>ecological metagenomes</taxon>
    </lineage>
</organism>
<sequence length="132" mass="14948">PLEGVVRLIEPIGFTKVSALGVEEQRVWVIANFTSPREQWQRLGDAYRVEAHFILWHKKNVLQIPSSSLFRYQNDWSVFIIENGQAKRQAVTIGQRNGLITQIVSGLKEGQSVINHPSNLVEDGVSVKKRSL</sequence>
<dbReference type="Gene3D" id="2.40.420.20">
    <property type="match status" value="1"/>
</dbReference>
<dbReference type="PANTHER" id="PTHR30469">
    <property type="entry name" value="MULTIDRUG RESISTANCE PROTEIN MDTA"/>
    <property type="match status" value="1"/>
</dbReference>
<dbReference type="AlphaFoldDB" id="A0A3B0WHQ9"/>
<dbReference type="Pfam" id="PF25989">
    <property type="entry name" value="YknX_C"/>
    <property type="match status" value="1"/>
</dbReference>
<evidence type="ECO:0000313" key="2">
    <source>
        <dbReference type="EMBL" id="VAW48949.1"/>
    </source>
</evidence>
<gene>
    <name evidence="2" type="ORF">MNBD_GAMMA04-1699</name>
</gene>
<dbReference type="InterPro" id="IPR058637">
    <property type="entry name" value="YknX-like_C"/>
</dbReference>
<protein>
    <recommendedName>
        <fullName evidence="1">YknX-like C-terminal permuted SH3-like domain-containing protein</fullName>
    </recommendedName>
</protein>
<dbReference type="GO" id="GO:0015562">
    <property type="term" value="F:efflux transmembrane transporter activity"/>
    <property type="evidence" value="ECO:0007669"/>
    <property type="project" value="TreeGrafter"/>
</dbReference>
<evidence type="ECO:0000259" key="1">
    <source>
        <dbReference type="Pfam" id="PF25989"/>
    </source>
</evidence>
<accession>A0A3B0WHQ9</accession>
<proteinExistence type="predicted"/>
<feature type="non-terminal residue" evidence="2">
    <location>
        <position position="1"/>
    </location>
</feature>
<dbReference type="GO" id="GO:1990281">
    <property type="term" value="C:efflux pump complex"/>
    <property type="evidence" value="ECO:0007669"/>
    <property type="project" value="TreeGrafter"/>
</dbReference>
<feature type="domain" description="YknX-like C-terminal permuted SH3-like" evidence="1">
    <location>
        <begin position="61"/>
        <end position="128"/>
    </location>
</feature>
<reference evidence="2" key="1">
    <citation type="submission" date="2018-06" db="EMBL/GenBank/DDBJ databases">
        <authorList>
            <person name="Zhirakovskaya E."/>
        </authorList>
    </citation>
    <scope>NUCLEOTIDE SEQUENCE</scope>
</reference>
<dbReference type="EMBL" id="UOFB01000309">
    <property type="protein sequence ID" value="VAW48949.1"/>
    <property type="molecule type" value="Genomic_DNA"/>
</dbReference>